<name>A0A1M7KFX0_RUMFL</name>
<evidence type="ECO:0000313" key="3">
    <source>
        <dbReference type="EMBL" id="SHM64213.1"/>
    </source>
</evidence>
<dbReference type="EMBL" id="FRCT01000008">
    <property type="protein sequence ID" value="SHM64213.1"/>
    <property type="molecule type" value="Genomic_DNA"/>
</dbReference>
<evidence type="ECO:0000259" key="2">
    <source>
        <dbReference type="Pfam" id="PF02517"/>
    </source>
</evidence>
<keyword evidence="1" id="KW-0472">Membrane</keyword>
<evidence type="ECO:0000256" key="1">
    <source>
        <dbReference type="SAM" id="Phobius"/>
    </source>
</evidence>
<feature type="transmembrane region" description="Helical" evidence="1">
    <location>
        <begin position="88"/>
        <end position="104"/>
    </location>
</feature>
<feature type="transmembrane region" description="Helical" evidence="1">
    <location>
        <begin position="124"/>
        <end position="143"/>
    </location>
</feature>
<dbReference type="GO" id="GO:0004175">
    <property type="term" value="F:endopeptidase activity"/>
    <property type="evidence" value="ECO:0007669"/>
    <property type="project" value="UniProtKB-ARBA"/>
</dbReference>
<feature type="transmembrane region" description="Helical" evidence="1">
    <location>
        <begin position="48"/>
        <end position="67"/>
    </location>
</feature>
<organism evidence="3 4">
    <name type="scientific">Ruminococcus flavefaciens</name>
    <dbReference type="NCBI Taxonomy" id="1265"/>
    <lineage>
        <taxon>Bacteria</taxon>
        <taxon>Bacillati</taxon>
        <taxon>Bacillota</taxon>
        <taxon>Clostridia</taxon>
        <taxon>Eubacteriales</taxon>
        <taxon>Oscillospiraceae</taxon>
        <taxon>Ruminococcus</taxon>
    </lineage>
</organism>
<feature type="transmembrane region" description="Helical" evidence="1">
    <location>
        <begin position="179"/>
        <end position="201"/>
    </location>
</feature>
<accession>A0A1M7KFX0</accession>
<feature type="transmembrane region" description="Helical" evidence="1">
    <location>
        <begin position="12"/>
        <end position="28"/>
    </location>
</feature>
<dbReference type="GO" id="GO:0080120">
    <property type="term" value="P:CAAX-box protein maturation"/>
    <property type="evidence" value="ECO:0007669"/>
    <property type="project" value="UniProtKB-ARBA"/>
</dbReference>
<evidence type="ECO:0000313" key="4">
    <source>
        <dbReference type="Proteomes" id="UP000184394"/>
    </source>
</evidence>
<sequence>METTEKRLSKNKALIIYIIAFYTIWYLFEFLAKPVINDIFTGEVSSQIIKTVVIKNLVWILPAALLVHYYKDDVCIGLKEMFTAKVKWLSYLPVFLLFVLYPLVTSYLRKGALTLNRDFGIKHVIMYSFVGITEEMVFRGWLLNATVGREQQNKWKAILLNSVMFVAIHIPTWTTHGQLTAAFLHLGFVQIMILSIIFSVTFLKSRNILIPVALHMIFDFLLDIFD</sequence>
<dbReference type="Proteomes" id="UP000184394">
    <property type="component" value="Unassembled WGS sequence"/>
</dbReference>
<proteinExistence type="predicted"/>
<feature type="domain" description="CAAX prenyl protease 2/Lysostaphin resistance protein A-like" evidence="2">
    <location>
        <begin position="124"/>
        <end position="221"/>
    </location>
</feature>
<protein>
    <recommendedName>
        <fullName evidence="2">CAAX prenyl protease 2/Lysostaphin resistance protein A-like domain-containing protein</fullName>
    </recommendedName>
</protein>
<dbReference type="RefSeq" id="WP_072951161.1">
    <property type="nucleotide sequence ID" value="NZ_FRCT01000008.1"/>
</dbReference>
<dbReference type="AlphaFoldDB" id="A0A1M7KFX0"/>
<reference evidence="3 4" key="1">
    <citation type="submission" date="2016-11" db="EMBL/GenBank/DDBJ databases">
        <authorList>
            <person name="Jaros S."/>
            <person name="Januszkiewicz K."/>
            <person name="Wedrychowicz H."/>
        </authorList>
    </citation>
    <scope>NUCLEOTIDE SEQUENCE [LARGE SCALE GENOMIC DNA]</scope>
    <source>
        <strain evidence="3 4">Y1</strain>
    </source>
</reference>
<dbReference type="OrthoDB" id="9782250at2"/>
<dbReference type="InterPro" id="IPR003675">
    <property type="entry name" value="Rce1/LyrA-like_dom"/>
</dbReference>
<feature type="transmembrane region" description="Helical" evidence="1">
    <location>
        <begin position="155"/>
        <end position="173"/>
    </location>
</feature>
<keyword evidence="1" id="KW-1133">Transmembrane helix</keyword>
<keyword evidence="1" id="KW-0812">Transmembrane</keyword>
<gene>
    <name evidence="3" type="ORF">SAMN04487860_108117</name>
</gene>
<dbReference type="Pfam" id="PF02517">
    <property type="entry name" value="Rce1-like"/>
    <property type="match status" value="1"/>
</dbReference>